<dbReference type="EMBL" id="JAWXXT010000001">
    <property type="protein sequence ID" value="MDX5978289.1"/>
    <property type="molecule type" value="Genomic_DNA"/>
</dbReference>
<reference evidence="3" key="1">
    <citation type="submission" date="2023-11" db="EMBL/GenBank/DDBJ databases">
        <title>MicrobeMod: A computational toolkit for identifying prokaryotic methylation and restriction-modification with nanopore sequencing.</title>
        <authorList>
            <person name="Crits-Christoph A."/>
            <person name="Kang S.C."/>
            <person name="Lee H."/>
            <person name="Ostrov N."/>
        </authorList>
    </citation>
    <scope>NUCLEOTIDE SEQUENCE</scope>
    <source>
        <strain evidence="3">ATCC BAA-953</strain>
    </source>
</reference>
<evidence type="ECO:0000313" key="4">
    <source>
        <dbReference type="Proteomes" id="UP001276761"/>
    </source>
</evidence>
<evidence type="ECO:0000256" key="2">
    <source>
        <dbReference type="SAM" id="SignalP"/>
    </source>
</evidence>
<feature type="compositionally biased region" description="Basic and acidic residues" evidence="1">
    <location>
        <begin position="90"/>
        <end position="113"/>
    </location>
</feature>
<keyword evidence="2" id="KW-0732">Signal</keyword>
<accession>A0AAJ2RXG2</accession>
<dbReference type="AlphaFoldDB" id="A0AAJ2RXG2"/>
<comment type="caution">
    <text evidence="3">The sequence shown here is derived from an EMBL/GenBank/DDBJ whole genome shotgun (WGS) entry which is preliminary data.</text>
</comment>
<organism evidence="3 4">
    <name type="scientific">Vreelandella alkaliphila</name>
    <dbReference type="NCBI Taxonomy" id="272774"/>
    <lineage>
        <taxon>Bacteria</taxon>
        <taxon>Pseudomonadati</taxon>
        <taxon>Pseudomonadota</taxon>
        <taxon>Gammaproteobacteria</taxon>
        <taxon>Oceanospirillales</taxon>
        <taxon>Halomonadaceae</taxon>
        <taxon>Vreelandella</taxon>
    </lineage>
</organism>
<feature type="signal peptide" evidence="2">
    <location>
        <begin position="1"/>
        <end position="23"/>
    </location>
</feature>
<keyword evidence="3" id="KW-0675">Receptor</keyword>
<dbReference type="Proteomes" id="UP001276761">
    <property type="component" value="Unassembled WGS sequence"/>
</dbReference>
<feature type="chain" id="PRO_5042616360" evidence="2">
    <location>
        <begin position="24"/>
        <end position="443"/>
    </location>
</feature>
<gene>
    <name evidence="3" type="ORF">SIL78_11990</name>
</gene>
<feature type="region of interest" description="Disordered" evidence="1">
    <location>
        <begin position="82"/>
        <end position="114"/>
    </location>
</feature>
<dbReference type="SUPFAM" id="SSF56935">
    <property type="entry name" value="Porins"/>
    <property type="match status" value="1"/>
</dbReference>
<evidence type="ECO:0000313" key="3">
    <source>
        <dbReference type="EMBL" id="MDX5978289.1"/>
    </source>
</evidence>
<proteinExistence type="predicted"/>
<protein>
    <submittedName>
        <fullName evidence="3">TonB-dependent receptor</fullName>
    </submittedName>
</protein>
<dbReference type="GeneID" id="303166231"/>
<feature type="region of interest" description="Disordered" evidence="1">
    <location>
        <begin position="25"/>
        <end position="61"/>
    </location>
</feature>
<dbReference type="RefSeq" id="WP_198349518.1">
    <property type="nucleotide sequence ID" value="NZ_JABASV010000006.1"/>
</dbReference>
<evidence type="ECO:0000256" key="1">
    <source>
        <dbReference type="SAM" id="MobiDB-lite"/>
    </source>
</evidence>
<name>A0AAJ2RXG2_9GAMM</name>
<dbReference type="Gene3D" id="2.40.160.10">
    <property type="entry name" value="Porin"/>
    <property type="match status" value="1"/>
</dbReference>
<sequence length="443" mass="49423">MPRSLFLLTPLATALLISSSAYADDHHHGHDHGHDHSGHAHEYDTYEHNDDGHSNDEHSEAENSINVSLVVEGIYHNRFSGDANSPAGFSHEHEGSHDHEGGHDHSGHSHDLDNGFNLGHSEVAIEGQTAHLEGKAVVSLTEDDITLEEAFIATRTLPNGLRLQAGKFLSDIGYINGRHPHAWDFVERPLVNEYLFGEHGLLDTGLQLTWSPNSTLTLGSELFQGEGEGFSRFDEGGYEDRASGPRVGTIFAKYRPDLGANKQLTLGTSAGMNRQYVRVDDHGHHAHTAEGDNWFAGLDARFNYDAEQPGYQGNWQLGAEYFYSERDLQEHVQHHDHFHAHDHYTEQQDGAYIDAIYGIAPRWEVGLRAEALGLTNKVMGTHPTAIVSEDTSWRHSAQLTWHVRDNMFVRTQLTREDFAGHDEQWVGMVQFNAAFGSHAGHNH</sequence>
<dbReference type="InterPro" id="IPR023614">
    <property type="entry name" value="Porin_dom_sf"/>
</dbReference>